<dbReference type="EMBL" id="JAUIZM010000007">
    <property type="protein sequence ID" value="KAK1373922.1"/>
    <property type="molecule type" value="Genomic_DNA"/>
</dbReference>
<comment type="caution">
    <text evidence="2">The sequence shown here is derived from an EMBL/GenBank/DDBJ whole genome shotgun (WGS) entry which is preliminary data.</text>
</comment>
<dbReference type="Proteomes" id="UP001237642">
    <property type="component" value="Unassembled WGS sequence"/>
</dbReference>
<protein>
    <submittedName>
        <fullName evidence="2">Endochitinase</fullName>
    </submittedName>
</protein>
<sequence>MNKNDEVLKKDSKTQVVKLDKALKLAEQWVKNMSKSSEDQSSKVLLKARPPRLGLGAAVPRQAYVAPSSDPIERKLRGNLDAAKRKAAKDALESVPSVRDESVDEDSEEELESRSKAISKRPKNMNSSLPAGKRQK</sequence>
<dbReference type="AlphaFoldDB" id="A0AAD8MIC3"/>
<evidence type="ECO:0000256" key="1">
    <source>
        <dbReference type="SAM" id="MobiDB-lite"/>
    </source>
</evidence>
<dbReference type="PANTHER" id="PTHR35741:SF1">
    <property type="entry name" value="FACTOR CWC22-LIKE PROTEIN, PUTATIVE (DUF3245)-RELATED"/>
    <property type="match status" value="1"/>
</dbReference>
<dbReference type="PANTHER" id="PTHR35741">
    <property type="entry name" value="FACTOR CWC22-LIKE PROTEIN, PUTATIVE (DUF3245)-RELATED"/>
    <property type="match status" value="1"/>
</dbReference>
<keyword evidence="3" id="KW-1185">Reference proteome</keyword>
<accession>A0AAD8MIC3</accession>
<name>A0AAD8MIC3_9APIA</name>
<gene>
    <name evidence="2" type="ORF">POM88_030115</name>
</gene>
<reference evidence="2" key="2">
    <citation type="submission" date="2023-05" db="EMBL/GenBank/DDBJ databases">
        <authorList>
            <person name="Schelkunov M.I."/>
        </authorList>
    </citation>
    <scope>NUCLEOTIDE SEQUENCE</scope>
    <source>
        <strain evidence="2">Hsosn_3</strain>
        <tissue evidence="2">Leaf</tissue>
    </source>
</reference>
<dbReference type="InterPro" id="IPR021641">
    <property type="entry name" value="DUF3245"/>
</dbReference>
<feature type="region of interest" description="Disordered" evidence="1">
    <location>
        <begin position="61"/>
        <end position="136"/>
    </location>
</feature>
<feature type="compositionally biased region" description="Basic and acidic residues" evidence="1">
    <location>
        <begin position="71"/>
        <end position="92"/>
    </location>
</feature>
<organism evidence="2 3">
    <name type="scientific">Heracleum sosnowskyi</name>
    <dbReference type="NCBI Taxonomy" id="360622"/>
    <lineage>
        <taxon>Eukaryota</taxon>
        <taxon>Viridiplantae</taxon>
        <taxon>Streptophyta</taxon>
        <taxon>Embryophyta</taxon>
        <taxon>Tracheophyta</taxon>
        <taxon>Spermatophyta</taxon>
        <taxon>Magnoliopsida</taxon>
        <taxon>eudicotyledons</taxon>
        <taxon>Gunneridae</taxon>
        <taxon>Pentapetalae</taxon>
        <taxon>asterids</taxon>
        <taxon>campanulids</taxon>
        <taxon>Apiales</taxon>
        <taxon>Apiaceae</taxon>
        <taxon>Apioideae</taxon>
        <taxon>apioid superclade</taxon>
        <taxon>Tordylieae</taxon>
        <taxon>Tordyliinae</taxon>
        <taxon>Heracleum</taxon>
    </lineage>
</organism>
<proteinExistence type="predicted"/>
<dbReference type="Pfam" id="PF11595">
    <property type="entry name" value="DUF3245"/>
    <property type="match status" value="1"/>
</dbReference>
<evidence type="ECO:0000313" key="2">
    <source>
        <dbReference type="EMBL" id="KAK1373922.1"/>
    </source>
</evidence>
<reference evidence="2" key="1">
    <citation type="submission" date="2023-02" db="EMBL/GenBank/DDBJ databases">
        <title>Genome of toxic invasive species Heracleum sosnowskyi carries increased number of genes despite the absence of recent whole-genome duplications.</title>
        <authorList>
            <person name="Schelkunov M."/>
            <person name="Shtratnikova V."/>
            <person name="Makarenko M."/>
            <person name="Klepikova A."/>
            <person name="Omelchenko D."/>
            <person name="Novikova G."/>
            <person name="Obukhova E."/>
            <person name="Bogdanov V."/>
            <person name="Penin A."/>
            <person name="Logacheva M."/>
        </authorList>
    </citation>
    <scope>NUCLEOTIDE SEQUENCE</scope>
    <source>
        <strain evidence="2">Hsosn_3</strain>
        <tissue evidence="2">Leaf</tissue>
    </source>
</reference>
<feature type="compositionally biased region" description="Acidic residues" evidence="1">
    <location>
        <begin position="102"/>
        <end position="111"/>
    </location>
</feature>
<evidence type="ECO:0000313" key="3">
    <source>
        <dbReference type="Proteomes" id="UP001237642"/>
    </source>
</evidence>